<dbReference type="PANTHER" id="PTHR11086">
    <property type="entry name" value="DEOXYCYTIDYLATE DEAMINASE-RELATED"/>
    <property type="match status" value="1"/>
</dbReference>
<dbReference type="InterPro" id="IPR016192">
    <property type="entry name" value="APOBEC/CMP_deaminase_Zn-bd"/>
</dbReference>
<dbReference type="Proteomes" id="UP000095038">
    <property type="component" value="Unassembled WGS sequence"/>
</dbReference>
<dbReference type="FunCoup" id="A0A1D2VAC1">
    <property type="interactions" value="70"/>
</dbReference>
<dbReference type="InParanoid" id="A0A1D2VAC1"/>
<proteinExistence type="inferred from homology"/>
<dbReference type="GO" id="GO:0006226">
    <property type="term" value="P:dUMP biosynthetic process"/>
    <property type="evidence" value="ECO:0007669"/>
    <property type="project" value="EnsemblFungi"/>
</dbReference>
<dbReference type="InterPro" id="IPR027417">
    <property type="entry name" value="P-loop_NTPase"/>
</dbReference>
<keyword evidence="6" id="KW-0862">Zinc</keyword>
<dbReference type="OrthoDB" id="6710946at2759"/>
<dbReference type="PROSITE" id="PS00903">
    <property type="entry name" value="CYT_DCMP_DEAMINASES_1"/>
    <property type="match status" value="1"/>
</dbReference>
<dbReference type="SUPFAM" id="SSF53927">
    <property type="entry name" value="Cytidine deaminase-like"/>
    <property type="match status" value="1"/>
</dbReference>
<dbReference type="Pfam" id="PF00383">
    <property type="entry name" value="dCMP_cyt_deam_1"/>
    <property type="match status" value="1"/>
</dbReference>
<dbReference type="STRING" id="1344418.A0A1D2VAC1"/>
<evidence type="ECO:0000256" key="9">
    <source>
        <dbReference type="ARBA" id="ARBA00071582"/>
    </source>
</evidence>
<evidence type="ECO:0000313" key="11">
    <source>
        <dbReference type="EMBL" id="ODV58610.1"/>
    </source>
</evidence>
<dbReference type="InterPro" id="IPR002125">
    <property type="entry name" value="CMP_dCMP_dom"/>
</dbReference>
<organism evidence="11 12">
    <name type="scientific">Ascoidea rubescens DSM 1968</name>
    <dbReference type="NCBI Taxonomy" id="1344418"/>
    <lineage>
        <taxon>Eukaryota</taxon>
        <taxon>Fungi</taxon>
        <taxon>Dikarya</taxon>
        <taxon>Ascomycota</taxon>
        <taxon>Saccharomycotina</taxon>
        <taxon>Saccharomycetes</taxon>
        <taxon>Ascoideaceae</taxon>
        <taxon>Ascoidea</taxon>
    </lineage>
</organism>
<keyword evidence="3" id="KW-0479">Metal-binding</keyword>
<dbReference type="SUPFAM" id="SSF52540">
    <property type="entry name" value="P-loop containing nucleoside triphosphate hydrolases"/>
    <property type="match status" value="1"/>
</dbReference>
<dbReference type="RefSeq" id="XP_020044917.1">
    <property type="nucleotide sequence ID" value="XM_020194775.1"/>
</dbReference>
<dbReference type="FunFam" id="3.40.140.10:FF:000035">
    <property type="entry name" value="dCMP deaminase"/>
    <property type="match status" value="1"/>
</dbReference>
<comment type="similarity">
    <text evidence="2">Belongs to the cytidine and deoxycytidylate deaminase family.</text>
</comment>
<dbReference type="CDD" id="cd01286">
    <property type="entry name" value="deoxycytidylate_deaminase"/>
    <property type="match status" value="1"/>
</dbReference>
<evidence type="ECO:0000256" key="7">
    <source>
        <dbReference type="ARBA" id="ARBA00038938"/>
    </source>
</evidence>
<dbReference type="InterPro" id="IPR035105">
    <property type="entry name" value="Deoxycytidylate_deaminase_dom"/>
</dbReference>
<sequence>MLIGISGTPASGKSEVVRYLTFQGFQTIDYKRSSGEDGKAADRHASTVFETFEELSDFVTKCWNNNYVLNNICDLDILETLKIKPFFLHISIDSPMLLRYERYIEKYSLNKEEFKIEDFVRLTDEFLYLNSHISVISAAVIKIINNKSLIEDLYVTLSRLDLMDLTRLRPSWDSYFMRLADLAAFRSNCMKRRVGCVIVRDNRVIATGYNGTPRGFANCNEGGCGRCNGSSTGSGAGLATCLCLHAEENALLESGKDRIGSGSILYCNTCPCLTCSIKIAQIGICEVVFSQRYLMDDLSSSVLRTAGIRIRQFVPAQEGVVVI</sequence>
<dbReference type="PROSITE" id="PS51747">
    <property type="entry name" value="CYT_DCMP_DEAMINASES_2"/>
    <property type="match status" value="1"/>
</dbReference>
<dbReference type="Gene3D" id="3.40.50.300">
    <property type="entry name" value="P-loop containing nucleotide triphosphate hydrolases"/>
    <property type="match status" value="1"/>
</dbReference>
<evidence type="ECO:0000256" key="4">
    <source>
        <dbReference type="ARBA" id="ARBA00022727"/>
    </source>
</evidence>
<evidence type="ECO:0000256" key="5">
    <source>
        <dbReference type="ARBA" id="ARBA00022801"/>
    </source>
</evidence>
<dbReference type="AlphaFoldDB" id="A0A1D2VAC1"/>
<keyword evidence="12" id="KW-1185">Reference proteome</keyword>
<protein>
    <recommendedName>
        <fullName evidence="9">Deoxycytidylate deaminase</fullName>
        <ecNumber evidence="7">3.5.4.12</ecNumber>
    </recommendedName>
    <alternativeName>
        <fullName evidence="8">dCMP deaminase</fullName>
    </alternativeName>
</protein>
<reference evidence="12" key="1">
    <citation type="submission" date="2016-05" db="EMBL/GenBank/DDBJ databases">
        <title>Comparative genomics of biotechnologically important yeasts.</title>
        <authorList>
            <consortium name="DOE Joint Genome Institute"/>
            <person name="Riley R."/>
            <person name="Haridas S."/>
            <person name="Wolfe K.H."/>
            <person name="Lopes M.R."/>
            <person name="Hittinger C.T."/>
            <person name="Goker M."/>
            <person name="Salamov A."/>
            <person name="Wisecaver J."/>
            <person name="Long T.M."/>
            <person name="Aerts A.L."/>
            <person name="Barry K."/>
            <person name="Choi C."/>
            <person name="Clum A."/>
            <person name="Coughlan A.Y."/>
            <person name="Deshpande S."/>
            <person name="Douglass A.P."/>
            <person name="Hanson S.J."/>
            <person name="Klenk H.-P."/>
            <person name="Labutti K."/>
            <person name="Lapidus A."/>
            <person name="Lindquist E."/>
            <person name="Lipzen A."/>
            <person name="Meier-Kolthoff J.P."/>
            <person name="Ohm R.A."/>
            <person name="Otillar R.P."/>
            <person name="Pangilinan J."/>
            <person name="Peng Y."/>
            <person name="Rokas A."/>
            <person name="Rosa C.A."/>
            <person name="Scheuner C."/>
            <person name="Sibirny A.A."/>
            <person name="Slot J.C."/>
            <person name="Stielow J.B."/>
            <person name="Sun H."/>
            <person name="Kurtzman C.P."/>
            <person name="Blackwell M."/>
            <person name="Grigoriev I.V."/>
            <person name="Jeffries T.W."/>
        </authorList>
    </citation>
    <scope>NUCLEOTIDE SEQUENCE [LARGE SCALE GENOMIC DNA]</scope>
    <source>
        <strain evidence="12">DSM 1968</strain>
    </source>
</reference>
<evidence type="ECO:0000256" key="1">
    <source>
        <dbReference type="ARBA" id="ARBA00001947"/>
    </source>
</evidence>
<dbReference type="GO" id="GO:0006231">
    <property type="term" value="P:dTMP biosynthetic process"/>
    <property type="evidence" value="ECO:0007669"/>
    <property type="project" value="EnsemblFungi"/>
</dbReference>
<dbReference type="GO" id="GO:0008270">
    <property type="term" value="F:zinc ion binding"/>
    <property type="evidence" value="ECO:0007669"/>
    <property type="project" value="InterPro"/>
</dbReference>
<evidence type="ECO:0000256" key="3">
    <source>
        <dbReference type="ARBA" id="ARBA00022723"/>
    </source>
</evidence>
<dbReference type="GO" id="GO:0005737">
    <property type="term" value="C:cytoplasm"/>
    <property type="evidence" value="ECO:0007669"/>
    <property type="project" value="TreeGrafter"/>
</dbReference>
<dbReference type="GeneID" id="30968411"/>
<evidence type="ECO:0000259" key="10">
    <source>
        <dbReference type="PROSITE" id="PS51747"/>
    </source>
</evidence>
<dbReference type="PANTHER" id="PTHR11086:SF18">
    <property type="entry name" value="DEOXYCYTIDYLATE DEAMINASE"/>
    <property type="match status" value="1"/>
</dbReference>
<dbReference type="InterPro" id="IPR015517">
    <property type="entry name" value="dCMP_deaminase-rel"/>
</dbReference>
<keyword evidence="4" id="KW-0545">Nucleotide biosynthesis</keyword>
<evidence type="ECO:0000256" key="6">
    <source>
        <dbReference type="ARBA" id="ARBA00022833"/>
    </source>
</evidence>
<evidence type="ECO:0000256" key="2">
    <source>
        <dbReference type="ARBA" id="ARBA00006576"/>
    </source>
</evidence>
<dbReference type="InterPro" id="IPR016193">
    <property type="entry name" value="Cytidine_deaminase-like"/>
</dbReference>
<gene>
    <name evidence="11" type="ORF">ASCRUDRAFT_82749</name>
</gene>
<dbReference type="GO" id="GO:0004132">
    <property type="term" value="F:dCMP deaminase activity"/>
    <property type="evidence" value="ECO:0007669"/>
    <property type="project" value="UniProtKB-EC"/>
</dbReference>
<name>A0A1D2VAC1_9ASCO</name>
<accession>A0A1D2VAC1</accession>
<keyword evidence="5" id="KW-0378">Hydrolase</keyword>
<evidence type="ECO:0000313" key="12">
    <source>
        <dbReference type="Proteomes" id="UP000095038"/>
    </source>
</evidence>
<comment type="cofactor">
    <cofactor evidence="1">
        <name>Zn(2+)</name>
        <dbReference type="ChEBI" id="CHEBI:29105"/>
    </cofactor>
</comment>
<dbReference type="Gene3D" id="3.40.140.10">
    <property type="entry name" value="Cytidine Deaminase, domain 2"/>
    <property type="match status" value="1"/>
</dbReference>
<feature type="domain" description="CMP/dCMP-type deaminase" evidence="10">
    <location>
        <begin position="171"/>
        <end position="302"/>
    </location>
</feature>
<evidence type="ECO:0000256" key="8">
    <source>
        <dbReference type="ARBA" id="ARBA00041763"/>
    </source>
</evidence>
<dbReference type="EMBL" id="KV454491">
    <property type="protein sequence ID" value="ODV58610.1"/>
    <property type="molecule type" value="Genomic_DNA"/>
</dbReference>
<dbReference type="EC" id="3.5.4.12" evidence="7"/>